<proteinExistence type="predicted"/>
<dbReference type="RefSeq" id="YP_010111220.1">
    <property type="nucleotide sequence ID" value="NC_055879.1"/>
</dbReference>
<accession>A0A7M1RYR3</accession>
<reference evidence="1 2" key="1">
    <citation type="submission" date="2020-07" db="EMBL/GenBank/DDBJ databases">
        <title>Taxonomic proposal: Crassvirales, a new order of highly abundant and diverse bacterial viruses.</title>
        <authorList>
            <person name="Shkoporov A.N."/>
            <person name="Stockdale S.R."/>
            <person name="Guerin E."/>
            <person name="Ross R.P."/>
            <person name="Hill C."/>
        </authorList>
    </citation>
    <scope>NUCLEOTIDE SEQUENCE [LARGE SCALE GENOMIC DNA]</scope>
</reference>
<dbReference type="EMBL" id="MT774386">
    <property type="protein sequence ID" value="QOR59062.1"/>
    <property type="molecule type" value="Genomic_DNA"/>
</dbReference>
<dbReference type="GeneID" id="65129555"/>
<evidence type="ECO:0000313" key="1">
    <source>
        <dbReference type="EMBL" id="QOR59062.1"/>
    </source>
</evidence>
<organism evidence="1 2">
    <name type="scientific">uncultured phage cr110_1</name>
    <dbReference type="NCBI Taxonomy" id="2772070"/>
    <lineage>
        <taxon>Viruses</taxon>
        <taxon>Duplodnaviria</taxon>
        <taxon>Heunggongvirae</taxon>
        <taxon>Uroviricota</taxon>
        <taxon>Caudoviricetes</taxon>
        <taxon>Crassvirales</taxon>
        <taxon>Intestiviridae</taxon>
        <taxon>Crudevirinae</taxon>
        <taxon>Delmidovirus</taxon>
        <taxon>Delmidovirus intestinihominis</taxon>
    </lineage>
</organism>
<dbReference type="Proteomes" id="UP000593772">
    <property type="component" value="Segment"/>
</dbReference>
<protein>
    <submittedName>
        <fullName evidence="1">Uncharacterized protein</fullName>
    </submittedName>
</protein>
<name>A0A7M1RYR3_9CAUD</name>
<keyword evidence="2" id="KW-1185">Reference proteome</keyword>
<dbReference type="KEGG" id="vg:65129555"/>
<evidence type="ECO:0000313" key="2">
    <source>
        <dbReference type="Proteomes" id="UP000593772"/>
    </source>
</evidence>
<sequence>MDNQNNIALANIVDRGGLRVGETNAGAFVGSALVAGKEFDWSKLYANLSYVWPNGGTTGSFPVIIANLSSDPVLLQRDEETEEVAPGKIDWYTIGGQGQAIFKISLFNEDANGNGSSKRVVQFYSTMHAEGESINYGYAHNQIMNKNERINNFISEVYKQFVWIVFIFDN</sequence>